<protein>
    <submittedName>
        <fullName evidence="1">Uncharacterized protein</fullName>
    </submittedName>
</protein>
<dbReference type="AlphaFoldDB" id="A0A176WW75"/>
<dbReference type="Proteomes" id="UP000077098">
    <property type="component" value="Unassembled WGS sequence"/>
</dbReference>
<comment type="caution">
    <text evidence="1">The sequence shown here is derived from an EMBL/GenBank/DDBJ whole genome shotgun (WGS) entry which is preliminary data.</text>
</comment>
<reference evidence="1 2" key="1">
    <citation type="submission" date="2016-05" db="EMBL/GenBank/DDBJ databases">
        <authorList>
            <person name="Lavstsen T."/>
            <person name="Jespersen J.S."/>
        </authorList>
    </citation>
    <scope>NUCLEOTIDE SEQUENCE [LARGE SCALE GENOMIC DNA]</scope>
    <source>
        <strain evidence="1 2">KCJ1736</strain>
    </source>
</reference>
<gene>
    <name evidence="1" type="ORF">A7J57_08685</name>
</gene>
<dbReference type="RefSeq" id="WP_063951325.1">
    <property type="nucleotide sequence ID" value="NZ_LXPS01000039.1"/>
</dbReference>
<evidence type="ECO:0000313" key="1">
    <source>
        <dbReference type="EMBL" id="OAE37644.1"/>
    </source>
</evidence>
<proteinExistence type="predicted"/>
<accession>A0A176WW75</accession>
<sequence length="114" mass="13002">MDEQIARSLHHDWQENADGTVTITTRQDISEHLKLAAEARSIDAEIGRQLTREDGMHMVGSIPGIIVQKWKDEGFDILSPARSKMTPEEHQREILKRLCGEYSMLNTSRFGRLA</sequence>
<dbReference type="EMBL" id="LXPS01000039">
    <property type="protein sequence ID" value="OAE37644.1"/>
    <property type="molecule type" value="Genomic_DNA"/>
</dbReference>
<name>A0A176WW75_AGRTU</name>
<evidence type="ECO:0000313" key="2">
    <source>
        <dbReference type="Proteomes" id="UP000077098"/>
    </source>
</evidence>
<organism evidence="1 2">
    <name type="scientific">Agrobacterium tumefaciens</name>
    <dbReference type="NCBI Taxonomy" id="358"/>
    <lineage>
        <taxon>Bacteria</taxon>
        <taxon>Pseudomonadati</taxon>
        <taxon>Pseudomonadota</taxon>
        <taxon>Alphaproteobacteria</taxon>
        <taxon>Hyphomicrobiales</taxon>
        <taxon>Rhizobiaceae</taxon>
        <taxon>Rhizobium/Agrobacterium group</taxon>
        <taxon>Agrobacterium</taxon>
        <taxon>Agrobacterium tumefaciens complex</taxon>
    </lineage>
</organism>